<evidence type="ECO:0000256" key="1">
    <source>
        <dbReference type="SAM" id="MobiDB-lite"/>
    </source>
</evidence>
<dbReference type="Proteomes" id="UP000269721">
    <property type="component" value="Unassembled WGS sequence"/>
</dbReference>
<gene>
    <name evidence="3" type="ORF">BDK51DRAFT_27609</name>
</gene>
<feature type="region of interest" description="Disordered" evidence="1">
    <location>
        <begin position="1"/>
        <end position="60"/>
    </location>
</feature>
<evidence type="ECO:0000313" key="3">
    <source>
        <dbReference type="EMBL" id="RKO88645.1"/>
    </source>
</evidence>
<feature type="compositionally biased region" description="Pro residues" evidence="1">
    <location>
        <begin position="21"/>
        <end position="40"/>
    </location>
</feature>
<protein>
    <recommendedName>
        <fullName evidence="2">Protein argonaute N-terminal domain-containing protein</fullName>
    </recommendedName>
</protein>
<organism evidence="3 4">
    <name type="scientific">Blyttiomyces helicus</name>
    <dbReference type="NCBI Taxonomy" id="388810"/>
    <lineage>
        <taxon>Eukaryota</taxon>
        <taxon>Fungi</taxon>
        <taxon>Fungi incertae sedis</taxon>
        <taxon>Chytridiomycota</taxon>
        <taxon>Chytridiomycota incertae sedis</taxon>
        <taxon>Chytridiomycetes</taxon>
        <taxon>Chytridiomycetes incertae sedis</taxon>
        <taxon>Blyttiomyces</taxon>
    </lineage>
</organism>
<dbReference type="InterPro" id="IPR032474">
    <property type="entry name" value="Argonaute_N"/>
</dbReference>
<dbReference type="Pfam" id="PF16486">
    <property type="entry name" value="ArgoN"/>
    <property type="match status" value="1"/>
</dbReference>
<feature type="domain" description="Protein argonaute N-terminal" evidence="2">
    <location>
        <begin position="62"/>
        <end position="143"/>
    </location>
</feature>
<dbReference type="EMBL" id="KZ996581">
    <property type="protein sequence ID" value="RKO88645.1"/>
    <property type="molecule type" value="Genomic_DNA"/>
</dbReference>
<dbReference type="AlphaFoldDB" id="A0A4P9WAQ0"/>
<keyword evidence="4" id="KW-1185">Reference proteome</keyword>
<evidence type="ECO:0000313" key="4">
    <source>
        <dbReference type="Proteomes" id="UP000269721"/>
    </source>
</evidence>
<dbReference type="OrthoDB" id="10252740at2759"/>
<sequence>MSWQQDRLGPLFPAFASLSLAPPPQPPPSAPPPPRPPALLPPQTALQVSPFPRRPPLGTIGRPLQIRTNFFPILTLPGANIHHYDVCIVPEANPQTSRRLYALWEDMHSKSGGLLTATKPVFDGRRNLFSPRALGLVSDETTFGLELPNEDVEAFLARGRHSALIEDAEPTLKELKLAALYPTTNCTKWIETTRFTRTAIPNKTNVEYGTHLVRVNSYWEETVDKFFVPTFKLVGECLHLQPSEFPSILRHPSMVALLRH</sequence>
<feature type="compositionally biased region" description="Low complexity" evidence="1">
    <location>
        <begin position="10"/>
        <end position="20"/>
    </location>
</feature>
<reference evidence="4" key="1">
    <citation type="journal article" date="2018" name="Nat. Microbiol.">
        <title>Leveraging single-cell genomics to expand the fungal tree of life.</title>
        <authorList>
            <person name="Ahrendt S.R."/>
            <person name="Quandt C.A."/>
            <person name="Ciobanu D."/>
            <person name="Clum A."/>
            <person name="Salamov A."/>
            <person name="Andreopoulos B."/>
            <person name="Cheng J.F."/>
            <person name="Woyke T."/>
            <person name="Pelin A."/>
            <person name="Henrissat B."/>
            <person name="Reynolds N.K."/>
            <person name="Benny G.L."/>
            <person name="Smith M.E."/>
            <person name="James T.Y."/>
            <person name="Grigoriev I.V."/>
        </authorList>
    </citation>
    <scope>NUCLEOTIDE SEQUENCE [LARGE SCALE GENOMIC DNA]</scope>
</reference>
<evidence type="ECO:0000259" key="2">
    <source>
        <dbReference type="Pfam" id="PF16486"/>
    </source>
</evidence>
<name>A0A4P9WAQ0_9FUNG</name>
<proteinExistence type="predicted"/>
<accession>A0A4P9WAQ0</accession>